<name>A0A2A4JCR0_HELVI</name>
<organism evidence="2">
    <name type="scientific">Heliothis virescens</name>
    <name type="common">Tobacco budworm moth</name>
    <dbReference type="NCBI Taxonomy" id="7102"/>
    <lineage>
        <taxon>Eukaryota</taxon>
        <taxon>Metazoa</taxon>
        <taxon>Ecdysozoa</taxon>
        <taxon>Arthropoda</taxon>
        <taxon>Hexapoda</taxon>
        <taxon>Insecta</taxon>
        <taxon>Pterygota</taxon>
        <taxon>Neoptera</taxon>
        <taxon>Endopterygota</taxon>
        <taxon>Lepidoptera</taxon>
        <taxon>Glossata</taxon>
        <taxon>Ditrysia</taxon>
        <taxon>Noctuoidea</taxon>
        <taxon>Noctuidae</taxon>
        <taxon>Heliothinae</taxon>
        <taxon>Heliothis</taxon>
    </lineage>
</organism>
<proteinExistence type="predicted"/>
<accession>A0A2A4JCR0</accession>
<reference evidence="2" key="1">
    <citation type="submission" date="2017-09" db="EMBL/GenBank/DDBJ databases">
        <title>Contemporary evolution of a Lepidopteran species, Heliothis virescens, in response to modern agricultural practices.</title>
        <authorList>
            <person name="Fritz M.L."/>
            <person name="Deyonke A.M."/>
            <person name="Papanicolaou A."/>
            <person name="Micinski S."/>
            <person name="Westbrook J."/>
            <person name="Gould F."/>
        </authorList>
    </citation>
    <scope>NUCLEOTIDE SEQUENCE [LARGE SCALE GENOMIC DNA]</scope>
    <source>
        <strain evidence="2">HvINT-</strain>
        <tissue evidence="2">Whole body</tissue>
    </source>
</reference>
<keyword evidence="1" id="KW-1133">Transmembrane helix</keyword>
<evidence type="ECO:0000256" key="1">
    <source>
        <dbReference type="SAM" id="Phobius"/>
    </source>
</evidence>
<dbReference type="EMBL" id="NWSH01002092">
    <property type="protein sequence ID" value="PCG69212.1"/>
    <property type="molecule type" value="Genomic_DNA"/>
</dbReference>
<feature type="transmembrane region" description="Helical" evidence="1">
    <location>
        <begin position="92"/>
        <end position="112"/>
    </location>
</feature>
<protein>
    <submittedName>
        <fullName evidence="2">Uncharacterized protein</fullName>
    </submittedName>
</protein>
<keyword evidence="1" id="KW-0472">Membrane</keyword>
<sequence length="126" mass="14280">MTKEQDENETNNKTEILQADTSQIVDSYPPYTTYEVTENVIDIPDDRTPAGPIVTNFSIKPNLNLGKPINNTNIDEVSTANIKTKKNRELRIIFTIYIGILLVHSIVCFISIKINMIMERGLNKVL</sequence>
<keyword evidence="1" id="KW-0812">Transmembrane</keyword>
<dbReference type="AlphaFoldDB" id="A0A2A4JCR0"/>
<comment type="caution">
    <text evidence="2">The sequence shown here is derived from an EMBL/GenBank/DDBJ whole genome shotgun (WGS) entry which is preliminary data.</text>
</comment>
<gene>
    <name evidence="2" type="ORF">B5V51_4377</name>
</gene>
<evidence type="ECO:0000313" key="2">
    <source>
        <dbReference type="EMBL" id="PCG69212.1"/>
    </source>
</evidence>